<evidence type="ECO:0000256" key="6">
    <source>
        <dbReference type="ARBA" id="ARBA00023004"/>
    </source>
</evidence>
<dbReference type="PROSITE" id="PS51405">
    <property type="entry name" value="HEME_HALOPEROXIDASE"/>
    <property type="match status" value="1"/>
</dbReference>
<evidence type="ECO:0000256" key="4">
    <source>
        <dbReference type="ARBA" id="ARBA00022723"/>
    </source>
</evidence>
<organism evidence="9 10">
    <name type="scientific">Carpinus fangiana</name>
    <dbReference type="NCBI Taxonomy" id="176857"/>
    <lineage>
        <taxon>Eukaryota</taxon>
        <taxon>Viridiplantae</taxon>
        <taxon>Streptophyta</taxon>
        <taxon>Embryophyta</taxon>
        <taxon>Tracheophyta</taxon>
        <taxon>Spermatophyta</taxon>
        <taxon>Magnoliopsida</taxon>
        <taxon>eudicotyledons</taxon>
        <taxon>Gunneridae</taxon>
        <taxon>Pentapetalae</taxon>
        <taxon>rosids</taxon>
        <taxon>fabids</taxon>
        <taxon>Fagales</taxon>
        <taxon>Betulaceae</taxon>
        <taxon>Carpinus</taxon>
    </lineage>
</organism>
<evidence type="ECO:0000256" key="1">
    <source>
        <dbReference type="ARBA" id="ARBA00001970"/>
    </source>
</evidence>
<evidence type="ECO:0000259" key="8">
    <source>
        <dbReference type="PROSITE" id="PS51405"/>
    </source>
</evidence>
<accession>A0A5N6L564</accession>
<dbReference type="OrthoDB" id="407298at2759"/>
<evidence type="ECO:0000256" key="5">
    <source>
        <dbReference type="ARBA" id="ARBA00023002"/>
    </source>
</evidence>
<keyword evidence="5" id="KW-0560">Oxidoreductase</keyword>
<dbReference type="Pfam" id="PF01328">
    <property type="entry name" value="Peroxidase_2"/>
    <property type="match status" value="1"/>
</dbReference>
<dbReference type="EMBL" id="VIBQ01000107">
    <property type="protein sequence ID" value="KAB8801895.1"/>
    <property type="molecule type" value="Genomic_DNA"/>
</dbReference>
<dbReference type="Proteomes" id="UP000327013">
    <property type="component" value="Unassembled WGS sequence"/>
</dbReference>
<dbReference type="GO" id="GO:0004601">
    <property type="term" value="F:peroxidase activity"/>
    <property type="evidence" value="ECO:0007669"/>
    <property type="project" value="UniProtKB-KW"/>
</dbReference>
<gene>
    <name evidence="9" type="ORF">FH972_026716</name>
</gene>
<dbReference type="SUPFAM" id="SSF47571">
    <property type="entry name" value="Cloroperoxidase"/>
    <property type="match status" value="1"/>
</dbReference>
<proteinExistence type="inferred from homology"/>
<keyword evidence="3" id="KW-0349">Heme</keyword>
<dbReference type="GO" id="GO:0046872">
    <property type="term" value="F:metal ion binding"/>
    <property type="evidence" value="ECO:0007669"/>
    <property type="project" value="UniProtKB-KW"/>
</dbReference>
<dbReference type="InterPro" id="IPR036851">
    <property type="entry name" value="Chloroperoxidase-like_sf"/>
</dbReference>
<dbReference type="PANTHER" id="PTHR33577:SF15">
    <property type="entry name" value="HEME HALOPEROXIDASE FAMILY PROFILE DOMAIN-CONTAINING PROTEIN"/>
    <property type="match status" value="1"/>
</dbReference>
<protein>
    <recommendedName>
        <fullName evidence="8">Heme haloperoxidase family profile domain-containing protein</fullName>
    </recommendedName>
</protein>
<feature type="domain" description="Heme haloperoxidase family profile" evidence="8">
    <location>
        <begin position="4"/>
        <end position="234"/>
    </location>
</feature>
<keyword evidence="4" id="KW-0479">Metal-binding</keyword>
<dbReference type="Gene3D" id="1.10.489.10">
    <property type="entry name" value="Chloroperoxidase-like"/>
    <property type="match status" value="1"/>
</dbReference>
<sequence length="325" mass="35827">MPWPEHCCQPQCKRRSASLRPCWTCLLTSPQQFLSHDGITTFTELIDMQQNVYGVGYDLAVLLAVLGVGLDGDPVTQKLSIGCDATSRTSANGAKSGELGLDGHNKFEGDTSLTRNDYFVGPPPGNNFLFNYTLFQRMSKVCNNNCSRDQLSLYRYQRYQDSLKGNGNFYFGPKSVLLYGASSFLYQLFPSKGDQGKPDQATMNSFFIPEKIPDNWFSRSSPYTIPLVANEIFAQYEEYPVAFGGNTGKPNSFVGIGQNGPYFSNNTFTGTPQGVTCLLYQIATENQPSSLGVYSNVPIDNLRWAASKLNPIYKAAGSPCPCKCP</sequence>
<keyword evidence="2" id="KW-0575">Peroxidase</keyword>
<dbReference type="AlphaFoldDB" id="A0A5N6L564"/>
<reference evidence="9 10" key="1">
    <citation type="submission" date="2019-06" db="EMBL/GenBank/DDBJ databases">
        <title>A chromosomal-level reference genome of Carpinus fangiana (Coryloideae, Betulaceae).</title>
        <authorList>
            <person name="Yang X."/>
            <person name="Wang Z."/>
            <person name="Zhang L."/>
            <person name="Hao G."/>
            <person name="Liu J."/>
            <person name="Yang Y."/>
        </authorList>
    </citation>
    <scope>NUCLEOTIDE SEQUENCE [LARGE SCALE GENOMIC DNA]</scope>
    <source>
        <strain evidence="9">Cfa_2016G</strain>
        <tissue evidence="9">Leaf</tissue>
    </source>
</reference>
<keyword evidence="10" id="KW-1185">Reference proteome</keyword>
<dbReference type="PANTHER" id="PTHR33577">
    <property type="entry name" value="STERIGMATOCYSTIN BIOSYNTHESIS PEROXIDASE STCC-RELATED"/>
    <property type="match status" value="1"/>
</dbReference>
<dbReference type="InterPro" id="IPR000028">
    <property type="entry name" value="Chloroperoxidase"/>
</dbReference>
<comment type="similarity">
    <text evidence="7">Belongs to the chloroperoxidase family.</text>
</comment>
<evidence type="ECO:0000256" key="2">
    <source>
        <dbReference type="ARBA" id="ARBA00022559"/>
    </source>
</evidence>
<name>A0A5N6L564_9ROSI</name>
<evidence type="ECO:0000313" key="10">
    <source>
        <dbReference type="Proteomes" id="UP000327013"/>
    </source>
</evidence>
<evidence type="ECO:0000256" key="3">
    <source>
        <dbReference type="ARBA" id="ARBA00022617"/>
    </source>
</evidence>
<keyword evidence="6" id="KW-0408">Iron</keyword>
<evidence type="ECO:0000256" key="7">
    <source>
        <dbReference type="ARBA" id="ARBA00025795"/>
    </source>
</evidence>
<evidence type="ECO:0000313" key="9">
    <source>
        <dbReference type="EMBL" id="KAB8801895.1"/>
    </source>
</evidence>
<comment type="cofactor">
    <cofactor evidence="1">
        <name>heme b</name>
        <dbReference type="ChEBI" id="CHEBI:60344"/>
    </cofactor>
</comment>
<comment type="caution">
    <text evidence="9">The sequence shown here is derived from an EMBL/GenBank/DDBJ whole genome shotgun (WGS) entry which is preliminary data.</text>
</comment>